<dbReference type="GO" id="GO:0005886">
    <property type="term" value="C:plasma membrane"/>
    <property type="evidence" value="ECO:0007669"/>
    <property type="project" value="UniProtKB-SubCell"/>
</dbReference>
<dbReference type="PANTHER" id="PTHR32309:SF13">
    <property type="entry name" value="FERRIC ENTEROBACTIN TRANSPORT PROTEIN FEPE"/>
    <property type="match status" value="1"/>
</dbReference>
<dbReference type="NCBIfam" id="TIGR03007">
    <property type="entry name" value="pepcterm_ChnLen"/>
    <property type="match status" value="1"/>
</dbReference>
<dbReference type="EMBL" id="VCJR02000001">
    <property type="protein sequence ID" value="NHK26942.1"/>
    <property type="molecule type" value="Genomic_DNA"/>
</dbReference>
<evidence type="ECO:0000256" key="5">
    <source>
        <dbReference type="ARBA" id="ARBA00023136"/>
    </source>
</evidence>
<dbReference type="GO" id="GO:0004713">
    <property type="term" value="F:protein tyrosine kinase activity"/>
    <property type="evidence" value="ECO:0007669"/>
    <property type="project" value="TreeGrafter"/>
</dbReference>
<sequence>MLTLNDLPGPIVRYAVGLWTRRWLVLSVAWLLAAIGWLAIILMPDNYESRAQIYVDTDTALNETLEESARRADFEKRVRVMTLQLLSRENLEQVIAEVGIDQEIATAAAERAPGNAAEQERIRNVLLQRKIQSLGEGIKISSSEEQYYTISYMDKSPVMAQRIVAAVVDQFIEKDVGTAISQSETALSRLDREIQRYEALLSDKDQEIAAFRRENADELTGNENQTRRLDQKEGELSGIEFSIEQSTRRRQTLIGELATTPRNSSGTELDQLKLQLAQLQSQYRDNYPDIIALKARIAELENGGASLPNNPEYQRLEASIRVVEDELAVLRQRQADLRTEIEQLTLTASQVPAVQAELQEIMRNYEQIESSYKDLLSERERQSITASLSEGGGTVDYNLYEAPTIAAEPTWPPRGLMSLAVFVLALGAGVGVAFLLAQIDRTYTQASDLEKALGLPVLGAISPAQTPARRRENFFDQTAIVGVAGLLFVTACALFWLHEIHVDADDTRPGLLAASEAV</sequence>
<evidence type="ECO:0000256" key="4">
    <source>
        <dbReference type="ARBA" id="ARBA00022989"/>
    </source>
</evidence>
<keyword evidence="3 7" id="KW-0812">Transmembrane</keyword>
<keyword evidence="6" id="KW-0175">Coiled coil</keyword>
<evidence type="ECO:0000256" key="1">
    <source>
        <dbReference type="ARBA" id="ARBA00004651"/>
    </source>
</evidence>
<dbReference type="AlphaFoldDB" id="A0A8J3A0P4"/>
<comment type="subcellular location">
    <subcellularLocation>
        <location evidence="1">Cell membrane</location>
        <topology evidence="1">Multi-pass membrane protein</topology>
    </subcellularLocation>
</comment>
<keyword evidence="5 7" id="KW-0472">Membrane</keyword>
<dbReference type="InterPro" id="IPR014345">
    <property type="entry name" value="XrtA_polysacc_chain"/>
</dbReference>
<proteinExistence type="predicted"/>
<dbReference type="InterPro" id="IPR003856">
    <property type="entry name" value="LPS_length_determ_N"/>
</dbReference>
<dbReference type="Pfam" id="PF02706">
    <property type="entry name" value="Wzz"/>
    <property type="match status" value="1"/>
</dbReference>
<dbReference type="Proteomes" id="UP000818603">
    <property type="component" value="Unassembled WGS sequence"/>
</dbReference>
<comment type="caution">
    <text evidence="9">The sequence shown here is derived from an EMBL/GenBank/DDBJ whole genome shotgun (WGS) entry which is preliminary data.</text>
</comment>
<protein>
    <recommendedName>
        <fullName evidence="8">Polysaccharide chain length determinant N-terminal domain-containing protein</fullName>
    </recommendedName>
</protein>
<feature type="transmembrane region" description="Helical" evidence="7">
    <location>
        <begin position="23"/>
        <end position="43"/>
    </location>
</feature>
<evidence type="ECO:0000313" key="10">
    <source>
        <dbReference type="EMBL" id="NHK26942.1"/>
    </source>
</evidence>
<dbReference type="PANTHER" id="PTHR32309">
    <property type="entry name" value="TYROSINE-PROTEIN KINASE"/>
    <property type="match status" value="1"/>
</dbReference>
<evidence type="ECO:0000256" key="3">
    <source>
        <dbReference type="ARBA" id="ARBA00022692"/>
    </source>
</evidence>
<evidence type="ECO:0000256" key="2">
    <source>
        <dbReference type="ARBA" id="ARBA00022475"/>
    </source>
</evidence>
<dbReference type="RefSeq" id="WP_155137357.1">
    <property type="nucleotide sequence ID" value="NZ_BMGZ01000001.1"/>
</dbReference>
<name>A0A8J3A0P4_9PROT</name>
<keyword evidence="12" id="KW-1185">Reference proteome</keyword>
<evidence type="ECO:0000313" key="9">
    <source>
        <dbReference type="EMBL" id="GGH93881.1"/>
    </source>
</evidence>
<evidence type="ECO:0000256" key="7">
    <source>
        <dbReference type="SAM" id="Phobius"/>
    </source>
</evidence>
<feature type="coiled-coil region" evidence="6">
    <location>
        <begin position="313"/>
        <end position="378"/>
    </location>
</feature>
<reference evidence="9" key="1">
    <citation type="journal article" date="2014" name="Int. J. Syst. Evol. Microbiol.">
        <title>Complete genome sequence of Corynebacterium casei LMG S-19264T (=DSM 44701T), isolated from a smear-ripened cheese.</title>
        <authorList>
            <consortium name="US DOE Joint Genome Institute (JGI-PGF)"/>
            <person name="Walter F."/>
            <person name="Albersmeier A."/>
            <person name="Kalinowski J."/>
            <person name="Ruckert C."/>
        </authorList>
    </citation>
    <scope>NUCLEOTIDE SEQUENCE</scope>
    <source>
        <strain evidence="9">CGMCC 1.14984</strain>
    </source>
</reference>
<accession>A0A8J3A0P4</accession>
<feature type="transmembrane region" description="Helical" evidence="7">
    <location>
        <begin position="479"/>
        <end position="497"/>
    </location>
</feature>
<feature type="transmembrane region" description="Helical" evidence="7">
    <location>
        <begin position="416"/>
        <end position="437"/>
    </location>
</feature>
<dbReference type="InterPro" id="IPR050445">
    <property type="entry name" value="Bact_polysacc_biosynth/exp"/>
</dbReference>
<reference evidence="9" key="3">
    <citation type="submission" date="2020-09" db="EMBL/GenBank/DDBJ databases">
        <authorList>
            <person name="Sun Q."/>
            <person name="Zhou Y."/>
        </authorList>
    </citation>
    <scope>NUCLEOTIDE SEQUENCE</scope>
    <source>
        <strain evidence="9">CGMCC 1.14984</strain>
    </source>
</reference>
<dbReference type="Proteomes" id="UP000621856">
    <property type="component" value="Unassembled WGS sequence"/>
</dbReference>
<reference evidence="10 12" key="2">
    <citation type="submission" date="2020-02" db="EMBL/GenBank/DDBJ databases">
        <title>Genome sequence of Parvularcula flava strain NH6-79.</title>
        <authorList>
            <person name="Abdul Karim M.H."/>
            <person name="Lam M.Q."/>
            <person name="Chen S.J."/>
            <person name="Yahya A."/>
            <person name="Shahir S."/>
            <person name="Shamsir M.S."/>
            <person name="Chong C.S."/>
        </authorList>
    </citation>
    <scope>NUCLEOTIDE SEQUENCE [LARGE SCALE GENOMIC DNA]</scope>
    <source>
        <strain evidence="10 12">NH6-79</strain>
    </source>
</reference>
<keyword evidence="4 7" id="KW-1133">Transmembrane helix</keyword>
<dbReference type="EMBL" id="BMGZ01000001">
    <property type="protein sequence ID" value="GGH93881.1"/>
    <property type="molecule type" value="Genomic_DNA"/>
</dbReference>
<keyword evidence="2" id="KW-1003">Cell membrane</keyword>
<organism evidence="9 11">
    <name type="scientific">Aquisalinus luteolus</name>
    <dbReference type="NCBI Taxonomy" id="1566827"/>
    <lineage>
        <taxon>Bacteria</taxon>
        <taxon>Pseudomonadati</taxon>
        <taxon>Pseudomonadota</taxon>
        <taxon>Alphaproteobacteria</taxon>
        <taxon>Parvularculales</taxon>
        <taxon>Parvularculaceae</taxon>
        <taxon>Aquisalinus</taxon>
    </lineage>
</organism>
<evidence type="ECO:0000313" key="12">
    <source>
        <dbReference type="Proteomes" id="UP000818603"/>
    </source>
</evidence>
<feature type="coiled-coil region" evidence="6">
    <location>
        <begin position="180"/>
        <end position="214"/>
    </location>
</feature>
<evidence type="ECO:0000313" key="11">
    <source>
        <dbReference type="Proteomes" id="UP000621856"/>
    </source>
</evidence>
<evidence type="ECO:0000259" key="8">
    <source>
        <dbReference type="Pfam" id="PF02706"/>
    </source>
</evidence>
<gene>
    <name evidence="10" type="ORF">FF098_003340</name>
    <name evidence="9" type="ORF">GCM10011355_06760</name>
</gene>
<dbReference type="Gene3D" id="1.10.287.1490">
    <property type="match status" value="1"/>
</dbReference>
<feature type="domain" description="Polysaccharide chain length determinant N-terminal" evidence="8">
    <location>
        <begin position="13"/>
        <end position="97"/>
    </location>
</feature>
<evidence type="ECO:0000256" key="6">
    <source>
        <dbReference type="SAM" id="Coils"/>
    </source>
</evidence>